<dbReference type="Gene3D" id="1.10.8.100">
    <property type="entry name" value="Ribosomal RNA adenine dimethylase-like, domain 2"/>
    <property type="match status" value="1"/>
</dbReference>
<gene>
    <name evidence="7" type="primary">rsmA</name>
    <name evidence="7" type="synonym">ksgA</name>
    <name evidence="10" type="ORF">AKJ55_00725</name>
</gene>
<dbReference type="InterPro" id="IPR020596">
    <property type="entry name" value="rRNA_Ade_Mease_Trfase_CS"/>
</dbReference>
<dbReference type="InterPro" id="IPR029063">
    <property type="entry name" value="SAM-dependent_MTases_sf"/>
</dbReference>
<keyword evidence="6 7" id="KW-0694">RNA-binding</keyword>
<feature type="binding site" evidence="7 8">
    <location>
        <position position="26"/>
    </location>
    <ligand>
        <name>S-adenosyl-L-methionine</name>
        <dbReference type="ChEBI" id="CHEBI:59789"/>
    </ligand>
</feature>
<organism evidence="10 11">
    <name type="scientific">candidate division MSBL1 archaeon SCGC-AAA382M17</name>
    <dbReference type="NCBI Taxonomy" id="1698284"/>
    <lineage>
        <taxon>Archaea</taxon>
        <taxon>Methanobacteriati</taxon>
        <taxon>Methanobacteriota</taxon>
        <taxon>candidate division MSBL1</taxon>
    </lineage>
</organism>
<name>A0ABR5TJT3_9EURY</name>
<dbReference type="Gene3D" id="3.40.50.150">
    <property type="entry name" value="Vaccinia Virus protein VP39"/>
    <property type="match status" value="1"/>
</dbReference>
<dbReference type="PROSITE" id="PS01131">
    <property type="entry name" value="RRNA_A_DIMETH"/>
    <property type="match status" value="1"/>
</dbReference>
<evidence type="ECO:0000256" key="6">
    <source>
        <dbReference type="ARBA" id="ARBA00022884"/>
    </source>
</evidence>
<comment type="similarity">
    <text evidence="7">Belongs to the class I-like SAM-binding methyltransferase superfamily. rRNA adenine N(6)-methyltransferase family. RsmA subfamily.</text>
</comment>
<dbReference type="Proteomes" id="UP000070633">
    <property type="component" value="Unassembled WGS sequence"/>
</dbReference>
<evidence type="ECO:0000256" key="3">
    <source>
        <dbReference type="ARBA" id="ARBA00022603"/>
    </source>
</evidence>
<comment type="function">
    <text evidence="7">Specifically dimethylates two adjacent adenosines in the loop of a conserved hairpin near the 3'-end of 16S rRNA in the 30S particle. May play a critical role in biogenesis of 30S subunits.</text>
</comment>
<keyword evidence="4 7" id="KW-0808">Transferase</keyword>
<sequence>MLREKTKDTLKKHGIRLSKKSGQSQLIDERILKRIVEFGDVSTDDVVLEVGPGIGNLTNFLVERAGKVIAVESDERLTRILKERLGERPNLKIVNGDILEFSLPEFDKVIANIPYSISSPLTFKLLEWDFDLGVLMYQKEFAQRLVASPGSSDYSRLSANVAYRAEAELLEEVPPGSFLPQPAVWSAIVRFKVREPSFEVRSEDLFFRTVLAAFQHRRQKIRNGLINSFEVLFPDVEFSGDKKRSFIDETVPREFLDLRPESISPEEFGKISDSLDKKFQDFGC</sequence>
<evidence type="ECO:0000256" key="8">
    <source>
        <dbReference type="PROSITE-ProRule" id="PRU01026"/>
    </source>
</evidence>
<dbReference type="InterPro" id="IPR011530">
    <property type="entry name" value="rRNA_adenine_dimethylase"/>
</dbReference>
<keyword evidence="3 7" id="KW-0489">Methyltransferase</keyword>
<comment type="caution">
    <text evidence="7 8">Lacks conserved residue(s) required for the propagation of feature annotation.</text>
</comment>
<dbReference type="HAMAP" id="MF_00607">
    <property type="entry name" value="16SrRNA_methyltr_A"/>
    <property type="match status" value="1"/>
</dbReference>
<dbReference type="InterPro" id="IPR001737">
    <property type="entry name" value="KsgA/Erm"/>
</dbReference>
<feature type="binding site" evidence="7 8">
    <location>
        <position position="112"/>
    </location>
    <ligand>
        <name>S-adenosyl-L-methionine</name>
        <dbReference type="ChEBI" id="CHEBI:59789"/>
    </ligand>
</feature>
<dbReference type="InterPro" id="IPR020598">
    <property type="entry name" value="rRNA_Ade_methylase_Trfase_N"/>
</dbReference>
<keyword evidence="1 7" id="KW-0963">Cytoplasm</keyword>
<evidence type="ECO:0000313" key="11">
    <source>
        <dbReference type="Proteomes" id="UP000070633"/>
    </source>
</evidence>
<accession>A0ABR5TJT3</accession>
<dbReference type="PANTHER" id="PTHR11727:SF7">
    <property type="entry name" value="DIMETHYLADENOSINE TRANSFERASE-RELATED"/>
    <property type="match status" value="1"/>
</dbReference>
<evidence type="ECO:0000256" key="2">
    <source>
        <dbReference type="ARBA" id="ARBA00022552"/>
    </source>
</evidence>
<evidence type="ECO:0000256" key="5">
    <source>
        <dbReference type="ARBA" id="ARBA00022691"/>
    </source>
</evidence>
<dbReference type="PANTHER" id="PTHR11727">
    <property type="entry name" value="DIMETHYLADENOSINE TRANSFERASE"/>
    <property type="match status" value="1"/>
</dbReference>
<comment type="subcellular location">
    <subcellularLocation>
        <location evidence="7">Cytoplasm</location>
    </subcellularLocation>
</comment>
<keyword evidence="2 7" id="KW-0698">rRNA processing</keyword>
<keyword evidence="5 7" id="KW-0949">S-adenosyl-L-methionine</keyword>
<dbReference type="NCBIfam" id="TIGR00755">
    <property type="entry name" value="ksgA"/>
    <property type="match status" value="1"/>
</dbReference>
<dbReference type="CDD" id="cd02440">
    <property type="entry name" value="AdoMet_MTases"/>
    <property type="match status" value="1"/>
</dbReference>
<evidence type="ECO:0000259" key="9">
    <source>
        <dbReference type="SMART" id="SM00650"/>
    </source>
</evidence>
<feature type="domain" description="Ribosomal RNA adenine methylase transferase N-terminal" evidence="9">
    <location>
        <begin position="31"/>
        <end position="195"/>
    </location>
</feature>
<feature type="binding site" evidence="7 8">
    <location>
        <position position="72"/>
    </location>
    <ligand>
        <name>S-adenosyl-L-methionine</name>
        <dbReference type="ChEBI" id="CHEBI:59789"/>
    </ligand>
</feature>
<reference evidence="10 11" key="1">
    <citation type="journal article" date="2016" name="Sci. Rep.">
        <title>Metabolic traits of an uncultured archaeal lineage -MSBL1- from brine pools of the Red Sea.</title>
        <authorList>
            <person name="Mwirichia R."/>
            <person name="Alam I."/>
            <person name="Rashid M."/>
            <person name="Vinu M."/>
            <person name="Ba-Alawi W."/>
            <person name="Anthony Kamau A."/>
            <person name="Kamanda Ngugi D."/>
            <person name="Goker M."/>
            <person name="Klenk H.P."/>
            <person name="Bajic V."/>
            <person name="Stingl U."/>
        </authorList>
    </citation>
    <scope>NUCLEOTIDE SEQUENCE [LARGE SCALE GENOMIC DNA]</scope>
    <source>
        <strain evidence="10">SCGC-AAA382M17</strain>
    </source>
</reference>
<dbReference type="InterPro" id="IPR023165">
    <property type="entry name" value="rRNA_Ade_diMease-like_C"/>
</dbReference>
<dbReference type="PROSITE" id="PS51689">
    <property type="entry name" value="SAM_RNA_A_N6_MT"/>
    <property type="match status" value="1"/>
</dbReference>
<dbReference type="SUPFAM" id="SSF53335">
    <property type="entry name" value="S-adenosyl-L-methionine-dependent methyltransferases"/>
    <property type="match status" value="1"/>
</dbReference>
<keyword evidence="11" id="KW-1185">Reference proteome</keyword>
<feature type="binding site" evidence="7 8">
    <location>
        <position position="97"/>
    </location>
    <ligand>
        <name>S-adenosyl-L-methionine</name>
        <dbReference type="ChEBI" id="CHEBI:59789"/>
    </ligand>
</feature>
<comment type="caution">
    <text evidence="10">The sequence shown here is derived from an EMBL/GenBank/DDBJ whole genome shotgun (WGS) entry which is preliminary data.</text>
</comment>
<proteinExistence type="inferred from homology"/>
<feature type="binding site" evidence="7 8">
    <location>
        <position position="51"/>
    </location>
    <ligand>
        <name>S-adenosyl-L-methionine</name>
        <dbReference type="ChEBI" id="CHEBI:59789"/>
    </ligand>
</feature>
<dbReference type="EC" id="2.1.1.-" evidence="7"/>
<evidence type="ECO:0000256" key="7">
    <source>
        <dbReference type="HAMAP-Rule" id="MF_00607"/>
    </source>
</evidence>
<evidence type="ECO:0000313" key="10">
    <source>
        <dbReference type="EMBL" id="KXB08589.1"/>
    </source>
</evidence>
<dbReference type="EMBL" id="LHYI01000012">
    <property type="protein sequence ID" value="KXB08589.1"/>
    <property type="molecule type" value="Genomic_DNA"/>
</dbReference>
<evidence type="ECO:0000256" key="1">
    <source>
        <dbReference type="ARBA" id="ARBA00022490"/>
    </source>
</evidence>
<evidence type="ECO:0000256" key="4">
    <source>
        <dbReference type="ARBA" id="ARBA00022679"/>
    </source>
</evidence>
<protein>
    <recommendedName>
        <fullName evidence="7">Probable ribosomal RNA small subunit methyltransferase A</fullName>
        <ecNumber evidence="7">2.1.1.-</ecNumber>
    </recommendedName>
    <alternativeName>
        <fullName evidence="7">16S rRNA dimethyladenosine transferase</fullName>
    </alternativeName>
    <alternativeName>
        <fullName evidence="7">16S rRNA dimethylase</fullName>
    </alternativeName>
    <alternativeName>
        <fullName evidence="7">S-adenosylmethionine-6-N',N'-adenosyl(rRNA) dimethyltransferase</fullName>
    </alternativeName>
</protein>
<dbReference type="SMART" id="SM00650">
    <property type="entry name" value="rADc"/>
    <property type="match status" value="1"/>
</dbReference>
<dbReference type="Pfam" id="PF00398">
    <property type="entry name" value="RrnaAD"/>
    <property type="match status" value="1"/>
</dbReference>